<protein>
    <submittedName>
        <fullName evidence="2">Uncharacterized protein</fullName>
    </submittedName>
</protein>
<accession>A0A2A7ALW6</accession>
<dbReference type="EMBL" id="NMTY01000032">
    <property type="protein sequence ID" value="PDX80155.1"/>
    <property type="molecule type" value="Genomic_DNA"/>
</dbReference>
<comment type="caution">
    <text evidence="2">The sequence shown here is derived from an EMBL/GenBank/DDBJ whole genome shotgun (WGS) entry which is preliminary data.</text>
</comment>
<name>A0A2A7ALW6_9FIRM</name>
<evidence type="ECO:0000256" key="1">
    <source>
        <dbReference type="SAM" id="Phobius"/>
    </source>
</evidence>
<proteinExistence type="predicted"/>
<keyword evidence="1" id="KW-0472">Membrane</keyword>
<evidence type="ECO:0000313" key="2">
    <source>
        <dbReference type="EMBL" id="PDX80155.1"/>
    </source>
</evidence>
<dbReference type="RefSeq" id="WP_097840156.1">
    <property type="nucleotide sequence ID" value="NZ_NMTY01000032.1"/>
</dbReference>
<organism evidence="2 3">
    <name type="scientific">Faecalibacterium prausnitzii</name>
    <dbReference type="NCBI Taxonomy" id="853"/>
    <lineage>
        <taxon>Bacteria</taxon>
        <taxon>Bacillati</taxon>
        <taxon>Bacillota</taxon>
        <taxon>Clostridia</taxon>
        <taxon>Eubacteriales</taxon>
        <taxon>Oscillospiraceae</taxon>
        <taxon>Faecalibacterium</taxon>
    </lineage>
</organism>
<dbReference type="Proteomes" id="UP000220005">
    <property type="component" value="Unassembled WGS sequence"/>
</dbReference>
<dbReference type="AlphaFoldDB" id="A0A2A7ALW6"/>
<keyword evidence="1" id="KW-1133">Transmembrane helix</keyword>
<feature type="transmembrane region" description="Helical" evidence="1">
    <location>
        <begin position="12"/>
        <end position="33"/>
    </location>
</feature>
<reference evidence="2 3" key="1">
    <citation type="journal article" date="2017" name="Front. Microbiol.">
        <title>New Insights into the Diversity of the Genus Faecalibacterium.</title>
        <authorList>
            <person name="Benevides L."/>
            <person name="Burman S."/>
            <person name="Martin R."/>
            <person name="Robert V."/>
            <person name="Thomas M."/>
            <person name="Miquel S."/>
            <person name="Chain F."/>
            <person name="Sokol H."/>
            <person name="Bermudez-Humaran L.G."/>
            <person name="Morrison M."/>
            <person name="Langella P."/>
            <person name="Azevedo V.A."/>
            <person name="Chatel J.M."/>
            <person name="Soares S."/>
        </authorList>
    </citation>
    <scope>NUCLEOTIDE SEQUENCE [LARGE SCALE GENOMIC DNA]</scope>
    <source>
        <strain evidence="2 3">CNCM I 4575</strain>
    </source>
</reference>
<keyword evidence="1" id="KW-0812">Transmembrane</keyword>
<sequence length="113" mass="12637">MEAILNTILTPLPAWLALVLIVVGAVSLVLGLIRLGYGAAVKGTVLDLIARAEHEIQGTKRGAERKAWCVKMLRHYLDNSRWGKLVSWAITEETMSKVIQFFFDRMKAALEKD</sequence>
<evidence type="ECO:0000313" key="3">
    <source>
        <dbReference type="Proteomes" id="UP000220005"/>
    </source>
</evidence>
<gene>
    <name evidence="2" type="ORF">CGS58_13100</name>
</gene>